<name>A0AAD7UCA5_9STRA</name>
<feature type="compositionally biased region" description="Low complexity" evidence="2">
    <location>
        <begin position="431"/>
        <end position="440"/>
    </location>
</feature>
<feature type="compositionally biased region" description="Basic and acidic residues" evidence="2">
    <location>
        <begin position="678"/>
        <end position="689"/>
    </location>
</feature>
<comment type="caution">
    <text evidence="4">The sequence shown here is derived from an EMBL/GenBank/DDBJ whole genome shotgun (WGS) entry which is preliminary data.</text>
</comment>
<evidence type="ECO:0000256" key="2">
    <source>
        <dbReference type="SAM" id="MobiDB-lite"/>
    </source>
</evidence>
<protein>
    <recommendedName>
        <fullName evidence="3">EF-hand domain-containing protein</fullName>
    </recommendedName>
</protein>
<dbReference type="AlphaFoldDB" id="A0AAD7UCA5"/>
<dbReference type="InterPro" id="IPR011992">
    <property type="entry name" value="EF-hand-dom_pair"/>
</dbReference>
<keyword evidence="1" id="KW-0106">Calcium</keyword>
<dbReference type="PROSITE" id="PS00018">
    <property type="entry name" value="EF_HAND_1"/>
    <property type="match status" value="1"/>
</dbReference>
<dbReference type="InterPro" id="IPR022742">
    <property type="entry name" value="Hydrolase_4"/>
</dbReference>
<feature type="region of interest" description="Disordered" evidence="2">
    <location>
        <begin position="393"/>
        <end position="440"/>
    </location>
</feature>
<dbReference type="InterPro" id="IPR052920">
    <property type="entry name" value="DNA-binding_regulatory"/>
</dbReference>
<dbReference type="SUPFAM" id="SSF47473">
    <property type="entry name" value="EF-hand"/>
    <property type="match status" value="1"/>
</dbReference>
<feature type="domain" description="EF-hand" evidence="3">
    <location>
        <begin position="250"/>
        <end position="285"/>
    </location>
</feature>
<dbReference type="PANTHER" id="PTHR43358:SF4">
    <property type="entry name" value="ALPHA_BETA HYDROLASE FOLD-1 DOMAIN-CONTAINING PROTEIN"/>
    <property type="match status" value="1"/>
</dbReference>
<accession>A0AAD7UCA5</accession>
<keyword evidence="5" id="KW-1185">Reference proteome</keyword>
<dbReference type="InterPro" id="IPR029058">
    <property type="entry name" value="AB_hydrolase_fold"/>
</dbReference>
<evidence type="ECO:0000256" key="1">
    <source>
        <dbReference type="ARBA" id="ARBA00022837"/>
    </source>
</evidence>
<dbReference type="InterPro" id="IPR002048">
    <property type="entry name" value="EF_hand_dom"/>
</dbReference>
<evidence type="ECO:0000313" key="5">
    <source>
        <dbReference type="Proteomes" id="UP001230188"/>
    </source>
</evidence>
<organism evidence="4 5">
    <name type="scientific">Chrysophaeum taylorii</name>
    <dbReference type="NCBI Taxonomy" id="2483200"/>
    <lineage>
        <taxon>Eukaryota</taxon>
        <taxon>Sar</taxon>
        <taxon>Stramenopiles</taxon>
        <taxon>Ochrophyta</taxon>
        <taxon>Pelagophyceae</taxon>
        <taxon>Pelagomonadales</taxon>
        <taxon>Pelagomonadaceae</taxon>
        <taxon>Chrysophaeum</taxon>
    </lineage>
</organism>
<dbReference type="PROSITE" id="PS50222">
    <property type="entry name" value="EF_HAND_2"/>
    <property type="match status" value="1"/>
</dbReference>
<evidence type="ECO:0000259" key="3">
    <source>
        <dbReference type="PROSITE" id="PS50222"/>
    </source>
</evidence>
<dbReference type="Gene3D" id="3.40.50.1820">
    <property type="entry name" value="alpha/beta hydrolase"/>
    <property type="match status" value="1"/>
</dbReference>
<evidence type="ECO:0000313" key="4">
    <source>
        <dbReference type="EMBL" id="KAJ8602171.1"/>
    </source>
</evidence>
<dbReference type="Proteomes" id="UP001230188">
    <property type="component" value="Unassembled WGS sequence"/>
</dbReference>
<gene>
    <name evidence="4" type="ORF">CTAYLR_003538</name>
</gene>
<dbReference type="EMBL" id="JAQMWT010000389">
    <property type="protein sequence ID" value="KAJ8602171.1"/>
    <property type="molecule type" value="Genomic_DNA"/>
</dbReference>
<dbReference type="InterPro" id="IPR018247">
    <property type="entry name" value="EF_Hand_1_Ca_BS"/>
</dbReference>
<reference evidence="4" key="1">
    <citation type="submission" date="2023-01" db="EMBL/GenBank/DDBJ databases">
        <title>Metagenome sequencing of chrysophaentin producing Chrysophaeum taylorii.</title>
        <authorList>
            <person name="Davison J."/>
            <person name="Bewley C."/>
        </authorList>
    </citation>
    <scope>NUCLEOTIDE SEQUENCE</scope>
    <source>
        <strain evidence="4">NIES-1699</strain>
    </source>
</reference>
<sequence length="899" mass="97802">MEKWRGVVEQMIEGRSPSSIRGKESIDIDSPDSCVAVAAVRCGKSVWEVYRGAESARMVARSLAVGSRATKELSAKSTRWVHASDPDLEFSGVARFENNVGTIAVASGENSVSAFAIARRVVEEGVPAALLERARAGVPVGDELRELLIASSDFFYLEAPTEAKCCECHRRLPLEKLGACPGRGCGAPLCGRCPLSCERCRSRDETRRAIRISDLEHLAEHFELASNDQGLLERDKFGSLVCRAARVDDDDDPAFLDVFDAIDDDGDGLLDFRDVATWAAERGERLERADFAPWPIYSCREVSLETTPVSLVLERGLLKLVRDQKERVAVVHPSVMDVERASATDMRVRAPSSEEETMLLSFKDEEACLAALTALAETLAICRRLRAPVVSLEPQPKREQRRGKTTTSSSSSLARAMDGVFRGGSGGGSGHSSSRKSVGFSDADEIEVSRGWAFDKVTTSTGVRWEAAPPRRAKEAYRAVVKLVIRPPRARYELRELGPRAFVIQNTSYIRTDFFVFGNKKLACSMWSEGAPPAPGPCVVYSHGNASCRLEALPHVAPLLLMGISVCAFDASGCGRSDGEFVSLGYREASDIAAVARYLLAQNRATTMALMGRSMGGVASILAASRYADFGGGVAKCVVADSPFASLEGLVDTLARTAAATAFSAPLPSDLAQAARPIDPDDYHNKKEGPQQQQQQQITDWWDKIPGVLAFSARSTLAEAAARAAVDSVRAEVEKRAAFRMDDVNAMRALSSLDAPLLLLAAEDDALVPPRPNSGALLDAYLARRDAKNTKNSLLEAQLVLCRGGHNARRPVVANRKIYYFLARHLLGLKDHPKKLRDKLQLLSPFSAHLSNHAPPWKYHHGPCSSKPVDDNTFVSGMTDARHKRAVKEISNIFNNLPS</sequence>
<feature type="compositionally biased region" description="Gly residues" evidence="2">
    <location>
        <begin position="421"/>
        <end position="430"/>
    </location>
</feature>
<proteinExistence type="predicted"/>
<dbReference type="SUPFAM" id="SSF53474">
    <property type="entry name" value="alpha/beta-Hydrolases"/>
    <property type="match status" value="1"/>
</dbReference>
<feature type="region of interest" description="Disordered" evidence="2">
    <location>
        <begin position="674"/>
        <end position="696"/>
    </location>
</feature>
<dbReference type="PANTHER" id="PTHR43358">
    <property type="entry name" value="ALPHA/BETA-HYDROLASE"/>
    <property type="match status" value="1"/>
</dbReference>
<dbReference type="Pfam" id="PF12146">
    <property type="entry name" value="Hydrolase_4"/>
    <property type="match status" value="1"/>
</dbReference>
<dbReference type="GO" id="GO:0005509">
    <property type="term" value="F:calcium ion binding"/>
    <property type="evidence" value="ECO:0007669"/>
    <property type="project" value="InterPro"/>
</dbReference>